<proteinExistence type="predicted"/>
<evidence type="ECO:0000313" key="2">
    <source>
        <dbReference type="EMBL" id="ABD72007.1"/>
    </source>
</evidence>
<keyword evidence="2" id="KW-0614">Plasmid</keyword>
<keyword evidence="1" id="KW-0812">Transmembrane</keyword>
<keyword evidence="1" id="KW-1133">Transmembrane helix</keyword>
<dbReference type="OrthoDB" id="7853182at2"/>
<dbReference type="Proteomes" id="UP000008332">
    <property type="component" value="Plasmid unnamed1"/>
</dbReference>
<organism evidence="2 3">
    <name type="scientific">Albidiferax ferrireducens (strain ATCC BAA-621 / DSM 15236 / T118)</name>
    <name type="common">Rhodoferax ferrireducens</name>
    <dbReference type="NCBI Taxonomy" id="338969"/>
    <lineage>
        <taxon>Bacteria</taxon>
        <taxon>Pseudomonadati</taxon>
        <taxon>Pseudomonadota</taxon>
        <taxon>Betaproteobacteria</taxon>
        <taxon>Burkholderiales</taxon>
        <taxon>Comamonadaceae</taxon>
        <taxon>Rhodoferax</taxon>
    </lineage>
</organism>
<evidence type="ECO:0000256" key="1">
    <source>
        <dbReference type="SAM" id="Phobius"/>
    </source>
</evidence>
<dbReference type="KEGG" id="rfr:Rfer_4321"/>
<sequence length="230" mass="24361">MSSTDHTLSGGQKFWICDFTGEVVEANKVSHTSIHQGSPSYMTNVSGDGSVGLMVVPGAVSSTEHTSQELWLKNVDGEEQSFGVGHIGLPMRVGHVVTVVWIGGGGKTEGRNVAARNHTTGEIRCELERVLSDNFNTLMFSDGAGKGSLTWAAVGAVLGMIFVSVFLREGYLLPGAFFGAFVGLSAYPILGRFKALRGRLFAELSGVVKNRLEAIQAPVCSEPALTGLSK</sequence>
<keyword evidence="3" id="KW-1185">Reference proteome</keyword>
<dbReference type="RefSeq" id="WP_011458732.1">
    <property type="nucleotide sequence ID" value="NC_007901.1"/>
</dbReference>
<feature type="transmembrane region" description="Helical" evidence="1">
    <location>
        <begin position="149"/>
        <end position="167"/>
    </location>
</feature>
<protein>
    <submittedName>
        <fullName evidence="2">Uncharacterized protein</fullName>
    </submittedName>
</protein>
<dbReference type="AlphaFoldDB" id="Q21QD8"/>
<dbReference type="EMBL" id="CP000268">
    <property type="protein sequence ID" value="ABD72007.1"/>
    <property type="molecule type" value="Genomic_DNA"/>
</dbReference>
<feature type="transmembrane region" description="Helical" evidence="1">
    <location>
        <begin position="173"/>
        <end position="190"/>
    </location>
</feature>
<dbReference type="HOGENOM" id="CLU_1204045_0_0_4"/>
<reference evidence="3" key="1">
    <citation type="submission" date="2006-02" db="EMBL/GenBank/DDBJ databases">
        <title>Complete sequence of plasmid 1 of Rhodoferax ferrireducens DSM 15236.</title>
        <authorList>
            <person name="Copeland A."/>
            <person name="Lucas S."/>
            <person name="Lapidus A."/>
            <person name="Barry K."/>
            <person name="Detter J.C."/>
            <person name="Glavina del Rio T."/>
            <person name="Hammon N."/>
            <person name="Israni S."/>
            <person name="Pitluck S."/>
            <person name="Brettin T."/>
            <person name="Bruce D."/>
            <person name="Han C."/>
            <person name="Tapia R."/>
            <person name="Gilna P."/>
            <person name="Kiss H."/>
            <person name="Schmutz J."/>
            <person name="Larimer F."/>
            <person name="Land M."/>
            <person name="Kyrpides N."/>
            <person name="Ivanova N."/>
            <person name="Richardson P."/>
        </authorList>
    </citation>
    <scope>NUCLEOTIDE SEQUENCE [LARGE SCALE GENOMIC DNA]</scope>
    <source>
        <strain evidence="3">ATCC BAA-621 / DSM 15236 / T118</strain>
        <plasmid evidence="3">Plasmid pDSM15236</plasmid>
    </source>
</reference>
<evidence type="ECO:0000313" key="3">
    <source>
        <dbReference type="Proteomes" id="UP000008332"/>
    </source>
</evidence>
<name>Q21QD8_ALBFT</name>
<geneLocation type="plasmid" evidence="3">
    <name>pDSM15236</name>
</geneLocation>
<accession>Q21QD8</accession>
<keyword evidence="1" id="KW-0472">Membrane</keyword>
<gene>
    <name evidence="2" type="ordered locus">Rfer_4321</name>
</gene>